<gene>
    <name evidence="1" type="ORF">E3U43_002382</name>
</gene>
<evidence type="ECO:0000313" key="2">
    <source>
        <dbReference type="Proteomes" id="UP000793456"/>
    </source>
</evidence>
<dbReference type="EMBL" id="CM011688">
    <property type="protein sequence ID" value="TMS09723.1"/>
    <property type="molecule type" value="Genomic_DNA"/>
</dbReference>
<sequence length="593" mass="66670">MAVCHTSAMLEEELLFHLTGRVLCDVTVMSAVKQRYRDISPVTLQVAGGAVSSSLYCGEVEGLLGGLVESFLVELYRCKLCQFTCSLKASISSHLLLRHRPPTLTYLEGADGGGGAEDRQEAGLHREASPYQLDLNEDSKQSDEDFLLYNMLDNMSPPTCDISSEGGLQVAHTCEVSTLFEEDSSIFPLKGASVDLSCPIDPPATQEEMAQSAHLMTLGLCRISSAKPPPPTAPPCALRLVQPPPDKSPHLSRHGGLRQSKTGGQVTRTSPCSKLRLPCLLCPLTLPSRRLLDVHVQSHRAGSGFMCVCCSWTADSWEELEPHWRSHCRRRRRREEHKQEKEKKKKKKKKKKVSVAKPFTCPLCPRTFRSIASRNVHQQTHDGCDRRRRSSRSDTWRGQLIGQTGGKEADCTDSQTSRCQPGSLTSVAEKKKRSRRTKTDEEKEDTETGYCCSLCHRKFSTKLTLRRHLGVHGGDKPFTCPHCPYSSRLKASLLQHLRTHTGEKPHRCAECPYASIDRSSLIRHSRTHSQEKPYRCQHCDYSSIQKKSLDLHARRHHTGEAFPCQQCEYSSPDRQLLLRHVRRHHDFSQHATL</sequence>
<name>A0ACD3QRD2_LARCR</name>
<evidence type="ECO:0000313" key="1">
    <source>
        <dbReference type="EMBL" id="TMS09723.1"/>
    </source>
</evidence>
<protein>
    <submittedName>
        <fullName evidence="1">Uncharacterized protein</fullName>
    </submittedName>
</protein>
<comment type="caution">
    <text evidence="1">The sequence shown here is derived from an EMBL/GenBank/DDBJ whole genome shotgun (WGS) entry which is preliminary data.</text>
</comment>
<dbReference type="Proteomes" id="UP000793456">
    <property type="component" value="Chromosome XV"/>
</dbReference>
<reference evidence="1" key="1">
    <citation type="submission" date="2018-11" db="EMBL/GenBank/DDBJ databases">
        <title>The sequence and de novo assembly of Larimichthys crocea genome using PacBio and Hi-C technologies.</title>
        <authorList>
            <person name="Xu P."/>
            <person name="Chen B."/>
            <person name="Zhou Z."/>
            <person name="Ke Q."/>
            <person name="Wu Y."/>
            <person name="Bai H."/>
            <person name="Pu F."/>
        </authorList>
    </citation>
    <scope>NUCLEOTIDE SEQUENCE</scope>
    <source>
        <tissue evidence="1">Muscle</tissue>
    </source>
</reference>
<accession>A0ACD3QRD2</accession>
<organism evidence="1 2">
    <name type="scientific">Larimichthys crocea</name>
    <name type="common">Large yellow croaker</name>
    <name type="synonym">Pseudosciaena crocea</name>
    <dbReference type="NCBI Taxonomy" id="215358"/>
    <lineage>
        <taxon>Eukaryota</taxon>
        <taxon>Metazoa</taxon>
        <taxon>Chordata</taxon>
        <taxon>Craniata</taxon>
        <taxon>Vertebrata</taxon>
        <taxon>Euteleostomi</taxon>
        <taxon>Actinopterygii</taxon>
        <taxon>Neopterygii</taxon>
        <taxon>Teleostei</taxon>
        <taxon>Neoteleostei</taxon>
        <taxon>Acanthomorphata</taxon>
        <taxon>Eupercaria</taxon>
        <taxon>Sciaenidae</taxon>
        <taxon>Larimichthys</taxon>
    </lineage>
</organism>
<keyword evidence="2" id="KW-1185">Reference proteome</keyword>
<proteinExistence type="predicted"/>